<gene>
    <name evidence="3" type="ORF">LH29_07620</name>
</gene>
<dbReference type="RefSeq" id="WP_045027242.1">
    <property type="nucleotide sequence ID" value="NZ_JRHC01000001.1"/>
</dbReference>
<dbReference type="GO" id="GO:0016787">
    <property type="term" value="F:hydrolase activity"/>
    <property type="evidence" value="ECO:0007669"/>
    <property type="project" value="InterPro"/>
</dbReference>
<proteinExistence type="predicted"/>
<evidence type="ECO:0000313" key="4">
    <source>
        <dbReference type="Proteomes" id="UP000032544"/>
    </source>
</evidence>
<dbReference type="InterPro" id="IPR010496">
    <property type="entry name" value="AL/BT2_dom"/>
</dbReference>
<feature type="chain" id="PRO_5002330950" description="3-keto-alpha-glucoside-1,2-lyase/3-keto-2-hydroxy-glucal hydratase domain-containing protein" evidence="1">
    <location>
        <begin position="20"/>
        <end position="465"/>
    </location>
</feature>
<keyword evidence="1" id="KW-0732">Signal</keyword>
<evidence type="ECO:0000259" key="2">
    <source>
        <dbReference type="Pfam" id="PF06439"/>
    </source>
</evidence>
<comment type="caution">
    <text evidence="3">The sequence shown here is derived from an EMBL/GenBank/DDBJ whole genome shotgun (WGS) entry which is preliminary data.</text>
</comment>
<feature type="domain" description="3-keto-alpha-glucoside-1,2-lyase/3-keto-2-hydroxy-glucal hydratase" evidence="2">
    <location>
        <begin position="247"/>
        <end position="462"/>
    </location>
</feature>
<evidence type="ECO:0000256" key="1">
    <source>
        <dbReference type="SAM" id="SignalP"/>
    </source>
</evidence>
<dbReference type="Proteomes" id="UP000032544">
    <property type="component" value="Unassembled WGS sequence"/>
</dbReference>
<dbReference type="EMBL" id="JRHC01000001">
    <property type="protein sequence ID" value="KJF45241.1"/>
    <property type="molecule type" value="Genomic_DNA"/>
</dbReference>
<organism evidence="3 4">
    <name type="scientific">Draconibacterium sediminis</name>
    <dbReference type="NCBI Taxonomy" id="1544798"/>
    <lineage>
        <taxon>Bacteria</taxon>
        <taxon>Pseudomonadati</taxon>
        <taxon>Bacteroidota</taxon>
        <taxon>Bacteroidia</taxon>
        <taxon>Marinilabiliales</taxon>
        <taxon>Prolixibacteraceae</taxon>
        <taxon>Draconibacterium</taxon>
    </lineage>
</organism>
<sequence>MRVLVLSGLLVVLSLLGNAYTNKSSNEWKQLFDGKSLKGWEVLNGTAEYKVEDGEIIGTSKAGTPNTFLATEKNYGDFILEYEMKMEAGLNSGVQIRSNSLKDYRDGRVHGYQVECDDSERRWSGGIYDEARRGWLYPLEYNQPAKKAYKNGEWNKYRVEAIGNTIRTWINDQPVANLVDDLTAEGFIALQVHSIGNSTEKEGKTIRWKNIQIKTENLESARMPMPEGVREVSYLTNTLTEKEKSNGWKLLWDGKTTKGWRGVKLDNFPQRGWHIEDGTLVVEKADGAESGNGGDIVTEKMYKNFILEVDFNLTEGANSGIKYFVQGNLNKGEGSAIGCEFQILDDKKHPDAKKGVLGNRTLASLYDLIPANGTFYDPNLRQKRFNGINSWNRARVEVKGNHVTHYLNGIKVVEYERNTQQWQALVNYSKYQQWENFGNFEEGHILLQDHGDKVQFRNIKIKELD</sequence>
<name>A0A0D8JFD2_9BACT</name>
<reference evidence="3 4" key="1">
    <citation type="submission" date="2014-09" db="EMBL/GenBank/DDBJ databases">
        <title>Draft Genome Sequence of Draconibacterium sp. JN14CK-3.</title>
        <authorList>
            <person name="Dong C."/>
            <person name="Lai Q."/>
            <person name="Shao Z."/>
        </authorList>
    </citation>
    <scope>NUCLEOTIDE SEQUENCE [LARGE SCALE GENOMIC DNA]</scope>
    <source>
        <strain evidence="3 4">JN14CK-3</strain>
    </source>
</reference>
<keyword evidence="4" id="KW-1185">Reference proteome</keyword>
<feature type="domain" description="3-keto-alpha-glucoside-1,2-lyase/3-keto-2-hydroxy-glucal hydratase" evidence="2">
    <location>
        <begin position="27"/>
        <end position="214"/>
    </location>
</feature>
<dbReference type="Gene3D" id="2.60.120.560">
    <property type="entry name" value="Exo-inulinase, domain 1"/>
    <property type="match status" value="2"/>
</dbReference>
<evidence type="ECO:0000313" key="3">
    <source>
        <dbReference type="EMBL" id="KJF45241.1"/>
    </source>
</evidence>
<dbReference type="AlphaFoldDB" id="A0A0D8JFD2"/>
<dbReference type="OrthoDB" id="9806233at2"/>
<accession>A0A0D8JFD2</accession>
<feature type="signal peptide" evidence="1">
    <location>
        <begin position="1"/>
        <end position="19"/>
    </location>
</feature>
<dbReference type="STRING" id="1544798.LH29_07620"/>
<dbReference type="Pfam" id="PF06439">
    <property type="entry name" value="3keto-disac_hyd"/>
    <property type="match status" value="2"/>
</dbReference>
<protein>
    <recommendedName>
        <fullName evidence="2">3-keto-alpha-glucoside-1,2-lyase/3-keto-2-hydroxy-glucal hydratase domain-containing protein</fullName>
    </recommendedName>
</protein>
<dbReference type="PATRIC" id="fig|1544798.3.peg.1526"/>